<evidence type="ECO:0000256" key="1">
    <source>
        <dbReference type="SAM" id="SignalP"/>
    </source>
</evidence>
<keyword evidence="1" id="KW-0732">Signal</keyword>
<feature type="signal peptide" evidence="1">
    <location>
        <begin position="1"/>
        <end position="30"/>
    </location>
</feature>
<protein>
    <recommendedName>
        <fullName evidence="4">DUF4878 domain-containing protein</fullName>
    </recommendedName>
</protein>
<evidence type="ECO:0000313" key="2">
    <source>
        <dbReference type="EMBL" id="MXG90144.1"/>
    </source>
</evidence>
<feature type="chain" id="PRO_5026728794" description="DUF4878 domain-containing protein" evidence="1">
    <location>
        <begin position="31"/>
        <end position="156"/>
    </location>
</feature>
<accession>A0A6L7F2V6</accession>
<dbReference type="EMBL" id="WUEK01000006">
    <property type="protein sequence ID" value="MXG90144.1"/>
    <property type="molecule type" value="Genomic_DNA"/>
</dbReference>
<sequence>MKTPRRTLAAGITALLLAAPAAGLASSASAAAPAAASARAAGSPIAAVKTFAKSLEKADGKATCKVMTKGYQRKIIKAAVSAGAPADSTCTQVMGQLGEQVKANGGIPAFTLKIEKRTAKTAVVRLTYKQQDLSGTYTTKLVGGSWLIGGSTVSTS</sequence>
<evidence type="ECO:0008006" key="4">
    <source>
        <dbReference type="Google" id="ProtNLM"/>
    </source>
</evidence>
<dbReference type="AlphaFoldDB" id="A0A6L7F2V6"/>
<dbReference type="PROSITE" id="PS51318">
    <property type="entry name" value="TAT"/>
    <property type="match status" value="1"/>
</dbReference>
<evidence type="ECO:0000313" key="3">
    <source>
        <dbReference type="Proteomes" id="UP000473325"/>
    </source>
</evidence>
<keyword evidence="3" id="KW-1185">Reference proteome</keyword>
<proteinExistence type="predicted"/>
<dbReference type="InterPro" id="IPR006311">
    <property type="entry name" value="TAT_signal"/>
</dbReference>
<dbReference type="Gene3D" id="3.10.450.50">
    <property type="match status" value="1"/>
</dbReference>
<dbReference type="Proteomes" id="UP000473325">
    <property type="component" value="Unassembled WGS sequence"/>
</dbReference>
<gene>
    <name evidence="2" type="ORF">GRQ65_11335</name>
</gene>
<name>A0A6L7F2V6_9ACTN</name>
<organism evidence="2 3">
    <name type="scientific">Nocardioides flavescens</name>
    <dbReference type="NCBI Taxonomy" id="2691959"/>
    <lineage>
        <taxon>Bacteria</taxon>
        <taxon>Bacillati</taxon>
        <taxon>Actinomycetota</taxon>
        <taxon>Actinomycetes</taxon>
        <taxon>Propionibacteriales</taxon>
        <taxon>Nocardioidaceae</taxon>
        <taxon>Nocardioides</taxon>
    </lineage>
</organism>
<reference evidence="2 3" key="1">
    <citation type="submission" date="2019-12" db="EMBL/GenBank/DDBJ databases">
        <authorList>
            <person name="Kun Z."/>
        </authorList>
    </citation>
    <scope>NUCLEOTIDE SEQUENCE [LARGE SCALE GENOMIC DNA]</scope>
    <source>
        <strain evidence="2 3">YIM 123512</strain>
    </source>
</reference>
<dbReference type="RefSeq" id="WP_160878076.1">
    <property type="nucleotide sequence ID" value="NZ_WUEK01000006.1"/>
</dbReference>
<comment type="caution">
    <text evidence="2">The sequence shown here is derived from an EMBL/GenBank/DDBJ whole genome shotgun (WGS) entry which is preliminary data.</text>
</comment>